<name>A0ABW3E1A6_9ACTN</name>
<accession>A0ABW3E1A6</accession>
<dbReference type="EMBL" id="JBHTHX010002063">
    <property type="protein sequence ID" value="MFD0889848.1"/>
    <property type="molecule type" value="Genomic_DNA"/>
</dbReference>
<dbReference type="InterPro" id="IPR023346">
    <property type="entry name" value="Lysozyme-like_dom_sf"/>
</dbReference>
<feature type="non-terminal residue" evidence="2">
    <location>
        <position position="88"/>
    </location>
</feature>
<comment type="caution">
    <text evidence="2">The sequence shown here is derived from an EMBL/GenBank/DDBJ whole genome shotgun (WGS) entry which is preliminary data.</text>
</comment>
<dbReference type="Gene3D" id="1.10.530.10">
    <property type="match status" value="1"/>
</dbReference>
<sequence length="88" mass="9123">MRRLPGISIVAALSLAAPAPTWQAPPYGPAASPGHLREAFTRAAGEYGVPENVLLAVSYLESRWDVNGGLPSVAGGYGPMHLVDGRAV</sequence>
<feature type="chain" id="PRO_5045260963" evidence="1">
    <location>
        <begin position="24"/>
        <end position="88"/>
    </location>
</feature>
<evidence type="ECO:0000313" key="3">
    <source>
        <dbReference type="Proteomes" id="UP001597024"/>
    </source>
</evidence>
<protein>
    <submittedName>
        <fullName evidence="2">N-acetylmuramoyl-L-alanine amidase</fullName>
    </submittedName>
</protein>
<gene>
    <name evidence="2" type="ORF">ACFQ08_35355</name>
</gene>
<organism evidence="2 3">
    <name type="scientific">Streptosporangium algeriense</name>
    <dbReference type="NCBI Taxonomy" id="1682748"/>
    <lineage>
        <taxon>Bacteria</taxon>
        <taxon>Bacillati</taxon>
        <taxon>Actinomycetota</taxon>
        <taxon>Actinomycetes</taxon>
        <taxon>Streptosporangiales</taxon>
        <taxon>Streptosporangiaceae</taxon>
        <taxon>Streptosporangium</taxon>
    </lineage>
</organism>
<dbReference type="SUPFAM" id="SSF53955">
    <property type="entry name" value="Lysozyme-like"/>
    <property type="match status" value="1"/>
</dbReference>
<feature type="signal peptide" evidence="1">
    <location>
        <begin position="1"/>
        <end position="23"/>
    </location>
</feature>
<proteinExistence type="predicted"/>
<dbReference type="Proteomes" id="UP001597024">
    <property type="component" value="Unassembled WGS sequence"/>
</dbReference>
<keyword evidence="3" id="KW-1185">Reference proteome</keyword>
<evidence type="ECO:0000256" key="1">
    <source>
        <dbReference type="SAM" id="SignalP"/>
    </source>
</evidence>
<reference evidence="3" key="1">
    <citation type="journal article" date="2019" name="Int. J. Syst. Evol. Microbiol.">
        <title>The Global Catalogue of Microorganisms (GCM) 10K type strain sequencing project: providing services to taxonomists for standard genome sequencing and annotation.</title>
        <authorList>
            <consortium name="The Broad Institute Genomics Platform"/>
            <consortium name="The Broad Institute Genome Sequencing Center for Infectious Disease"/>
            <person name="Wu L."/>
            <person name="Ma J."/>
        </authorList>
    </citation>
    <scope>NUCLEOTIDE SEQUENCE [LARGE SCALE GENOMIC DNA]</scope>
    <source>
        <strain evidence="3">CCUG 62974</strain>
    </source>
</reference>
<keyword evidence="1" id="KW-0732">Signal</keyword>
<evidence type="ECO:0000313" key="2">
    <source>
        <dbReference type="EMBL" id="MFD0889848.1"/>
    </source>
</evidence>